<evidence type="ECO:0000256" key="1">
    <source>
        <dbReference type="SAM" id="MobiDB-lite"/>
    </source>
</evidence>
<protein>
    <submittedName>
        <fullName evidence="2">Uncharacterized protein</fullName>
    </submittedName>
</protein>
<proteinExistence type="predicted"/>
<name>A0A1E7LWX0_9ACTN</name>
<sequence>MIPAPYRMKGAALALGARTAGEIGPFGPFGGDAVRNVDERGQREPGGSPVSAPQEEDER</sequence>
<dbReference type="EMBL" id="LJGZ01000021">
    <property type="protein sequence ID" value="OEV20740.1"/>
    <property type="molecule type" value="Genomic_DNA"/>
</dbReference>
<comment type="caution">
    <text evidence="2">The sequence shown here is derived from an EMBL/GenBank/DDBJ whole genome shotgun (WGS) entry which is preliminary data.</text>
</comment>
<organism evidence="2 3">
    <name type="scientific">Streptomyces nanshensis</name>
    <dbReference type="NCBI Taxonomy" id="518642"/>
    <lineage>
        <taxon>Bacteria</taxon>
        <taxon>Bacillati</taxon>
        <taxon>Actinomycetota</taxon>
        <taxon>Actinomycetes</taxon>
        <taxon>Kitasatosporales</taxon>
        <taxon>Streptomycetaceae</taxon>
        <taxon>Streptomyces</taxon>
    </lineage>
</organism>
<evidence type="ECO:0000313" key="2">
    <source>
        <dbReference type="EMBL" id="OEV20740.1"/>
    </source>
</evidence>
<dbReference type="AlphaFoldDB" id="A0A1E7LWX0"/>
<dbReference type="RefSeq" id="WP_070200805.1">
    <property type="nucleotide sequence ID" value="NZ_LJGZ01000021.1"/>
</dbReference>
<reference evidence="2 3" key="1">
    <citation type="journal article" date="2016" name="Front. Microbiol.">
        <title>Comparative Genomics Analysis of Streptomyces Species Reveals Their Adaptation to the Marine Environment and Their Diversity at the Genomic Level.</title>
        <authorList>
            <person name="Tian X."/>
            <person name="Zhang Z."/>
            <person name="Yang T."/>
            <person name="Chen M."/>
            <person name="Li J."/>
            <person name="Chen F."/>
            <person name="Yang J."/>
            <person name="Li W."/>
            <person name="Zhang B."/>
            <person name="Zhang Z."/>
            <person name="Wu J."/>
            <person name="Zhang C."/>
            <person name="Long L."/>
            <person name="Xiao J."/>
        </authorList>
    </citation>
    <scope>NUCLEOTIDE SEQUENCE [LARGE SCALE GENOMIC DNA]</scope>
    <source>
        <strain evidence="2 3">SCSIO M10372</strain>
    </source>
</reference>
<gene>
    <name evidence="2" type="ORF">AN221_11040</name>
</gene>
<dbReference type="Proteomes" id="UP000175971">
    <property type="component" value="Unassembled WGS sequence"/>
</dbReference>
<accession>A0A1E7LWX0</accession>
<keyword evidence="3" id="KW-1185">Reference proteome</keyword>
<evidence type="ECO:0000313" key="3">
    <source>
        <dbReference type="Proteomes" id="UP000175971"/>
    </source>
</evidence>
<feature type="region of interest" description="Disordered" evidence="1">
    <location>
        <begin position="20"/>
        <end position="59"/>
    </location>
</feature>